<reference evidence="2" key="1">
    <citation type="submission" date="2019-09" db="EMBL/GenBank/DDBJ databases">
        <authorList>
            <person name="Zhang L."/>
        </authorList>
    </citation>
    <scope>NUCLEOTIDE SEQUENCE</scope>
</reference>
<feature type="region of interest" description="Disordered" evidence="1">
    <location>
        <begin position="1"/>
        <end position="24"/>
    </location>
</feature>
<dbReference type="EMBL" id="LR721785">
    <property type="protein sequence ID" value="VVW54925.1"/>
    <property type="molecule type" value="Genomic_DNA"/>
</dbReference>
<dbReference type="OrthoDB" id="1927466at2759"/>
<feature type="compositionally biased region" description="Basic and acidic residues" evidence="1">
    <location>
        <begin position="206"/>
        <end position="218"/>
    </location>
</feature>
<organism evidence="2">
    <name type="scientific">Nymphaea colorata</name>
    <name type="common">pocket water lily</name>
    <dbReference type="NCBI Taxonomy" id="210225"/>
    <lineage>
        <taxon>Eukaryota</taxon>
        <taxon>Viridiplantae</taxon>
        <taxon>Streptophyta</taxon>
        <taxon>Embryophyta</taxon>
        <taxon>Tracheophyta</taxon>
        <taxon>Spermatophyta</taxon>
        <taxon>Magnoliopsida</taxon>
        <taxon>Nymphaeales</taxon>
        <taxon>Nymphaeaceae</taxon>
        <taxon>Nymphaea</taxon>
    </lineage>
</organism>
<feature type="region of interest" description="Disordered" evidence="1">
    <location>
        <begin position="681"/>
        <end position="703"/>
    </location>
</feature>
<feature type="region of interest" description="Disordered" evidence="1">
    <location>
        <begin position="161"/>
        <end position="496"/>
    </location>
</feature>
<proteinExistence type="predicted"/>
<feature type="region of interest" description="Disordered" evidence="1">
    <location>
        <begin position="102"/>
        <end position="149"/>
    </location>
</feature>
<feature type="region of interest" description="Disordered" evidence="1">
    <location>
        <begin position="607"/>
        <end position="636"/>
    </location>
</feature>
<accession>A0A5K1EUP4</accession>
<feature type="compositionally biased region" description="Basic and acidic residues" evidence="1">
    <location>
        <begin position="411"/>
        <end position="424"/>
    </location>
</feature>
<feature type="compositionally biased region" description="Low complexity" evidence="1">
    <location>
        <begin position="381"/>
        <end position="396"/>
    </location>
</feature>
<feature type="compositionally biased region" description="Basic residues" evidence="1">
    <location>
        <begin position="219"/>
        <end position="230"/>
    </location>
</feature>
<feature type="region of interest" description="Disordered" evidence="1">
    <location>
        <begin position="40"/>
        <end position="89"/>
    </location>
</feature>
<dbReference type="PANTHER" id="PTHR34367:SF1">
    <property type="entry name" value="OS04G0528600 PROTEIN"/>
    <property type="match status" value="1"/>
</dbReference>
<evidence type="ECO:0000313" key="2">
    <source>
        <dbReference type="EMBL" id="VVW54925.1"/>
    </source>
</evidence>
<feature type="compositionally biased region" description="Low complexity" evidence="1">
    <location>
        <begin position="321"/>
        <end position="346"/>
    </location>
</feature>
<feature type="compositionally biased region" description="Polar residues" evidence="1">
    <location>
        <begin position="1"/>
        <end position="13"/>
    </location>
</feature>
<feature type="compositionally biased region" description="Acidic residues" evidence="1">
    <location>
        <begin position="487"/>
        <end position="496"/>
    </location>
</feature>
<feature type="compositionally biased region" description="Low complexity" evidence="1">
    <location>
        <begin position="162"/>
        <end position="173"/>
    </location>
</feature>
<feature type="compositionally biased region" description="Low complexity" evidence="1">
    <location>
        <begin position="261"/>
        <end position="272"/>
    </location>
</feature>
<dbReference type="InterPro" id="IPR040412">
    <property type="entry name" value="At1g65710-like"/>
</dbReference>
<protein>
    <submittedName>
        <fullName evidence="2">Uncharacterized protein</fullName>
    </submittedName>
</protein>
<evidence type="ECO:0000256" key="1">
    <source>
        <dbReference type="SAM" id="MobiDB-lite"/>
    </source>
</evidence>
<gene>
    <name evidence="2" type="ORF">NYM_LOCUS23581</name>
</gene>
<dbReference type="OMA" id="GTDMEEQ"/>
<feature type="compositionally biased region" description="Basic and acidic residues" evidence="1">
    <location>
        <begin position="693"/>
        <end position="703"/>
    </location>
</feature>
<feature type="compositionally biased region" description="Polar residues" evidence="1">
    <location>
        <begin position="609"/>
        <end position="629"/>
    </location>
</feature>
<sequence>MGTCLSKKNSLNEEGSAPAAPPPSAAVIPSGFASRKAATLSGSDAKAVKRASSGSGTAVEKVTVRKSNARETEKPAKPATPLADISNLKADNEDKLGKLKVEEVVPPAKGREANGVCDDNGNGCPPKQSTDGAAALKKGSEGVVRTSSCTKEEVDAILIQCGRLSRSSSGKSSNENNARALTSSASTKRHSGSKRHFEYQAENENQFDREGGDDDGRGKQRSGRPSHKRTPSGDMGGMVDYYYKRSSSRERNPDEQRARRGGAAAAAAAAGGEARRRVSRSPGKRGDATPDKSRSTRSGRYAPSSSADTGGKPVAKRNNVASRSRSPAARAATATTPTVPTPSLSRNSSRKGEQSPYRRPLVGDSVPKSHGQADNSADPVTTITTAAAPTTTTTIAGDRNKSSSSGNHQNIAKDREGEREEKVRNPSASHRRSESLDGSGKARDSRSSNTTVPHIREQLLTCRVVKQVSRQQPSPTMPISDHRRPEPEEEEAGAEDDAQVTAELLTLDAESCYPQKKLTRSMLESGNPASPLDNDVRSPAFYLPPCVSKACSILEAVADLNSNSTVPRARDPLELLDLHNGNNVDDHHHVTDRNLHKYVSARRDIPHQPASSEGQESSGSNTVLTTSSAWEPASADSTDRWVDGRLFQKFIVPEEEENSSSSSAYRFQSLPAGVRDDASENLKAASTSYPSSEQDKRAAGRYDASDRATCIAAGRAHTGQKFMPVITLSNSMKREVFHNDQNAKALNQSSHL</sequence>
<feature type="compositionally biased region" description="Basic and acidic residues" evidence="1">
    <location>
        <begin position="284"/>
        <end position="294"/>
    </location>
</feature>
<feature type="compositionally biased region" description="Polar residues" evidence="1">
    <location>
        <begin position="174"/>
        <end position="186"/>
    </location>
</feature>
<feature type="compositionally biased region" description="Basic and acidic residues" evidence="1">
    <location>
        <begin position="431"/>
        <end position="446"/>
    </location>
</feature>
<feature type="compositionally biased region" description="Basic and acidic residues" evidence="1">
    <location>
        <begin position="247"/>
        <end position="258"/>
    </location>
</feature>
<dbReference type="PANTHER" id="PTHR34367">
    <property type="entry name" value="OS02G0734667 PROTEIN"/>
    <property type="match status" value="1"/>
</dbReference>
<name>A0A5K1EUP4_9MAGN</name>
<dbReference type="AlphaFoldDB" id="A0A5K1EUP4"/>
<dbReference type="Gramene" id="NC7G0276900.1">
    <property type="protein sequence ID" value="NC7G0276900.1:cds"/>
    <property type="gene ID" value="NC7G0276900"/>
</dbReference>